<dbReference type="Pfam" id="PF13520">
    <property type="entry name" value="AA_permease_2"/>
    <property type="match status" value="1"/>
</dbReference>
<proteinExistence type="predicted"/>
<gene>
    <name evidence="6" type="ORF">MCOR_39608</name>
</gene>
<accession>A0A6J8DD48</accession>
<evidence type="ECO:0000256" key="4">
    <source>
        <dbReference type="ARBA" id="ARBA00023136"/>
    </source>
</evidence>
<feature type="transmembrane region" description="Helical" evidence="5">
    <location>
        <begin position="283"/>
        <end position="301"/>
    </location>
</feature>
<dbReference type="AlphaFoldDB" id="A0A6J8DD48"/>
<feature type="transmembrane region" description="Helical" evidence="5">
    <location>
        <begin position="229"/>
        <end position="262"/>
    </location>
</feature>
<name>A0A6J8DD48_MYTCO</name>
<dbReference type="PANTHER" id="PTHR11785:SF348">
    <property type="entry name" value="ASC-TYPE AMINO ACID TRANSPORTER 2"/>
    <property type="match status" value="1"/>
</dbReference>
<feature type="transmembrane region" description="Helical" evidence="5">
    <location>
        <begin position="187"/>
        <end position="209"/>
    </location>
</feature>
<keyword evidence="3 5" id="KW-1133">Transmembrane helix</keyword>
<keyword evidence="4 5" id="KW-0472">Membrane</keyword>
<feature type="transmembrane region" description="Helical" evidence="5">
    <location>
        <begin position="369"/>
        <end position="390"/>
    </location>
</feature>
<dbReference type="Gene3D" id="1.20.1740.10">
    <property type="entry name" value="Amino acid/polyamine transporter I"/>
    <property type="match status" value="1"/>
</dbReference>
<feature type="transmembrane region" description="Helical" evidence="5">
    <location>
        <begin position="343"/>
        <end position="363"/>
    </location>
</feature>
<dbReference type="EMBL" id="CACVKT020007152">
    <property type="protein sequence ID" value="CAC5405976.1"/>
    <property type="molecule type" value="Genomic_DNA"/>
</dbReference>
<protein>
    <submittedName>
        <fullName evidence="6">SLC7A9</fullName>
    </submittedName>
</protein>
<keyword evidence="7" id="KW-1185">Reference proteome</keyword>
<sequence>MESDNTADILIKLNRTVESENTANLLIIKNTGKSYNTVNLLNKLNRTGESHNTAELLIKLTITRESHNTAKLLLNLKRSSESHNTANLLIELYRAGESHNTPDLLNKLNRTVERHNTANLLIKLNRTGEIHNTSDLSINLNRTGGSHNTAHMSITLNKSEESHNTAYLSQLNFVTEELKNTRRNLPLCIITSVFLVLVVYLMVNVSYFTVLTKEEFVSSWAVAATWEEYVLPGTVVIIPIIVACSIYGSMNGAGLVVGRIVFATAREQLFPECLSYFNINTNIPVPSTLLISIIAFALIMPSDIKSLLNMLEFLRWFFYGLSMIVHIVLRYRMKDVDRPLRVPIVVSVVVLVFSIYLVVAPFLEPVKTEFWYAVGFLVVGVFLYVPFAFFKLSLPGVDYVNTFVQMMTQSAPPQEVAI</sequence>
<evidence type="ECO:0000256" key="3">
    <source>
        <dbReference type="ARBA" id="ARBA00022989"/>
    </source>
</evidence>
<reference evidence="6 7" key="1">
    <citation type="submission" date="2020-06" db="EMBL/GenBank/DDBJ databases">
        <authorList>
            <person name="Li R."/>
            <person name="Bekaert M."/>
        </authorList>
    </citation>
    <scope>NUCLEOTIDE SEQUENCE [LARGE SCALE GENOMIC DNA]</scope>
    <source>
        <strain evidence="7">wild</strain>
    </source>
</reference>
<evidence type="ECO:0000313" key="7">
    <source>
        <dbReference type="Proteomes" id="UP000507470"/>
    </source>
</evidence>
<dbReference type="GO" id="GO:0016020">
    <property type="term" value="C:membrane"/>
    <property type="evidence" value="ECO:0007669"/>
    <property type="project" value="UniProtKB-SubCell"/>
</dbReference>
<dbReference type="OrthoDB" id="6108999at2759"/>
<dbReference type="GO" id="GO:0015179">
    <property type="term" value="F:L-amino acid transmembrane transporter activity"/>
    <property type="evidence" value="ECO:0007669"/>
    <property type="project" value="TreeGrafter"/>
</dbReference>
<dbReference type="InterPro" id="IPR002293">
    <property type="entry name" value="AA/rel_permease1"/>
</dbReference>
<evidence type="ECO:0000256" key="5">
    <source>
        <dbReference type="SAM" id="Phobius"/>
    </source>
</evidence>
<dbReference type="Proteomes" id="UP000507470">
    <property type="component" value="Unassembled WGS sequence"/>
</dbReference>
<dbReference type="PANTHER" id="PTHR11785">
    <property type="entry name" value="AMINO ACID TRANSPORTER"/>
    <property type="match status" value="1"/>
</dbReference>
<evidence type="ECO:0000256" key="1">
    <source>
        <dbReference type="ARBA" id="ARBA00004141"/>
    </source>
</evidence>
<evidence type="ECO:0000256" key="2">
    <source>
        <dbReference type="ARBA" id="ARBA00022692"/>
    </source>
</evidence>
<organism evidence="6 7">
    <name type="scientific">Mytilus coruscus</name>
    <name type="common">Sea mussel</name>
    <dbReference type="NCBI Taxonomy" id="42192"/>
    <lineage>
        <taxon>Eukaryota</taxon>
        <taxon>Metazoa</taxon>
        <taxon>Spiralia</taxon>
        <taxon>Lophotrochozoa</taxon>
        <taxon>Mollusca</taxon>
        <taxon>Bivalvia</taxon>
        <taxon>Autobranchia</taxon>
        <taxon>Pteriomorphia</taxon>
        <taxon>Mytilida</taxon>
        <taxon>Mytiloidea</taxon>
        <taxon>Mytilidae</taxon>
        <taxon>Mytilinae</taxon>
        <taxon>Mytilus</taxon>
    </lineage>
</organism>
<evidence type="ECO:0000313" key="6">
    <source>
        <dbReference type="EMBL" id="CAC5405976.1"/>
    </source>
</evidence>
<keyword evidence="2 5" id="KW-0812">Transmembrane</keyword>
<comment type="subcellular location">
    <subcellularLocation>
        <location evidence="1">Membrane</location>
        <topology evidence="1">Multi-pass membrane protein</topology>
    </subcellularLocation>
</comment>
<feature type="transmembrane region" description="Helical" evidence="5">
    <location>
        <begin position="313"/>
        <end position="331"/>
    </location>
</feature>
<dbReference type="InterPro" id="IPR050598">
    <property type="entry name" value="AminoAcid_Transporter"/>
</dbReference>